<feature type="chain" id="PRO_5045448861" evidence="1">
    <location>
        <begin position="28"/>
        <end position="315"/>
    </location>
</feature>
<gene>
    <name evidence="2" type="ORF">Q0590_00490</name>
</gene>
<dbReference type="EMBL" id="JAUKPO010000001">
    <property type="protein sequence ID" value="MDO1444701.1"/>
    <property type="molecule type" value="Genomic_DNA"/>
</dbReference>
<sequence>MNHPLMKQLSFFSTVFLFLLFSTSLRAQSVALPKESITGFTAQWKGERFPDGRPKVPDNILERMKDVSLENAWSVVRGAGYNNQFAGDWQMIHPDQVMVGRALTAQYMPKRPDVEDKLIANGKKEGRIGGTNSWPIDMLSTGDIYVADAYGKIADGTLIGDNLGNSIYAKSKNGVVFDGAVRDLEGLSKIEGFNAFVRGFHPSFIAETMLTGVNVPIQIGPATVLPGDIVLAKKGGILFVPAHLAETVVQTSEVITLRDEFGHMRLKEGKYTPGQIDTRWSKEIEADFAKWLDANPGKLKMTRAQMDELLKTRTW</sequence>
<dbReference type="PANTHER" id="PTHR33254">
    <property type="entry name" value="4-HYDROXY-4-METHYL-2-OXOGLUTARATE ALDOLASE 3-RELATED"/>
    <property type="match status" value="1"/>
</dbReference>
<evidence type="ECO:0000313" key="3">
    <source>
        <dbReference type="Proteomes" id="UP001168528"/>
    </source>
</evidence>
<evidence type="ECO:0000313" key="2">
    <source>
        <dbReference type="EMBL" id="MDO1444701.1"/>
    </source>
</evidence>
<keyword evidence="1" id="KW-0732">Signal</keyword>
<accession>A0ABT8QZ71</accession>
<comment type="caution">
    <text evidence="2">The sequence shown here is derived from an EMBL/GenBank/DDBJ whole genome shotgun (WGS) entry which is preliminary data.</text>
</comment>
<keyword evidence="3" id="KW-1185">Reference proteome</keyword>
<feature type="signal peptide" evidence="1">
    <location>
        <begin position="1"/>
        <end position="27"/>
    </location>
</feature>
<reference evidence="2" key="1">
    <citation type="submission" date="2023-07" db="EMBL/GenBank/DDBJ databases">
        <title>The genome sequence of Rhodocytophaga aerolata KACC 12507.</title>
        <authorList>
            <person name="Zhang X."/>
        </authorList>
    </citation>
    <scope>NUCLEOTIDE SEQUENCE</scope>
    <source>
        <strain evidence="2">KACC 12507</strain>
    </source>
</reference>
<dbReference type="Pfam" id="PF03737">
    <property type="entry name" value="RraA-like"/>
    <property type="match status" value="1"/>
</dbReference>
<dbReference type="CDD" id="cd16841">
    <property type="entry name" value="RraA_family"/>
    <property type="match status" value="1"/>
</dbReference>
<name>A0ABT8QZ71_9BACT</name>
<organism evidence="2 3">
    <name type="scientific">Rhodocytophaga aerolata</name>
    <dbReference type="NCBI Taxonomy" id="455078"/>
    <lineage>
        <taxon>Bacteria</taxon>
        <taxon>Pseudomonadati</taxon>
        <taxon>Bacteroidota</taxon>
        <taxon>Cytophagia</taxon>
        <taxon>Cytophagales</taxon>
        <taxon>Rhodocytophagaceae</taxon>
        <taxon>Rhodocytophaga</taxon>
    </lineage>
</organism>
<dbReference type="InterPro" id="IPR036704">
    <property type="entry name" value="RraA/RraA-like_sf"/>
</dbReference>
<protein>
    <submittedName>
        <fullName evidence="2">RraA family protein</fullName>
    </submittedName>
</protein>
<dbReference type="InterPro" id="IPR005493">
    <property type="entry name" value="RraA/RraA-like"/>
</dbReference>
<dbReference type="RefSeq" id="WP_302035505.1">
    <property type="nucleotide sequence ID" value="NZ_JAUKPO010000001.1"/>
</dbReference>
<evidence type="ECO:0000256" key="1">
    <source>
        <dbReference type="SAM" id="SignalP"/>
    </source>
</evidence>
<dbReference type="SUPFAM" id="SSF89562">
    <property type="entry name" value="RraA-like"/>
    <property type="match status" value="1"/>
</dbReference>
<dbReference type="Gene3D" id="3.50.30.40">
    <property type="entry name" value="Ribonuclease E inhibitor RraA/RraA-like"/>
    <property type="match status" value="1"/>
</dbReference>
<proteinExistence type="predicted"/>
<dbReference type="Proteomes" id="UP001168528">
    <property type="component" value="Unassembled WGS sequence"/>
</dbReference>
<dbReference type="PANTHER" id="PTHR33254:SF16">
    <property type="entry name" value="BLR3842 PROTEIN"/>
    <property type="match status" value="1"/>
</dbReference>